<dbReference type="GO" id="GO:0003824">
    <property type="term" value="F:catalytic activity"/>
    <property type="evidence" value="ECO:0007669"/>
    <property type="project" value="InterPro"/>
</dbReference>
<proteinExistence type="predicted"/>
<evidence type="ECO:0000256" key="1">
    <source>
        <dbReference type="SAM" id="MobiDB-lite"/>
    </source>
</evidence>
<dbReference type="SUPFAM" id="SSF52402">
    <property type="entry name" value="Adenine nucleotide alpha hydrolases-like"/>
    <property type="match status" value="1"/>
</dbReference>
<dbReference type="EMBL" id="JABEQJ010000041">
    <property type="protein sequence ID" value="MBB2162526.1"/>
    <property type="molecule type" value="Genomic_DNA"/>
</dbReference>
<dbReference type="Gene3D" id="3.40.50.620">
    <property type="entry name" value="HUPs"/>
    <property type="match status" value="1"/>
</dbReference>
<protein>
    <submittedName>
        <fullName evidence="3">Phosphoadenosine phosphosulfate reductase family protein</fullName>
    </submittedName>
</protein>
<dbReference type="InterPro" id="IPR014729">
    <property type="entry name" value="Rossmann-like_a/b/a_fold"/>
</dbReference>
<dbReference type="PANTHER" id="PTHR43196">
    <property type="entry name" value="SULFATE ADENYLYLTRANSFERASE SUBUNIT 2"/>
    <property type="match status" value="1"/>
</dbReference>
<name>A0A7W4IGN3_9PROT</name>
<evidence type="ECO:0000259" key="2">
    <source>
        <dbReference type="Pfam" id="PF01507"/>
    </source>
</evidence>
<feature type="domain" description="Phosphoadenosine phosphosulphate reductase" evidence="2">
    <location>
        <begin position="34"/>
        <end position="244"/>
    </location>
</feature>
<feature type="region of interest" description="Disordered" evidence="1">
    <location>
        <begin position="340"/>
        <end position="361"/>
    </location>
</feature>
<reference evidence="3 4" key="1">
    <citation type="submission" date="2020-04" db="EMBL/GenBank/DDBJ databases">
        <title>Description of novel Gluconacetobacter.</title>
        <authorList>
            <person name="Sombolestani A."/>
        </authorList>
    </citation>
    <scope>NUCLEOTIDE SEQUENCE [LARGE SCALE GENOMIC DNA]</scope>
    <source>
        <strain evidence="3 4">LMG 19747</strain>
    </source>
</reference>
<dbReference type="AlphaFoldDB" id="A0A7W4IGN3"/>
<dbReference type="InterPro" id="IPR002500">
    <property type="entry name" value="PAPS_reduct_dom"/>
</dbReference>
<gene>
    <name evidence="3" type="ORF">HLH48_20630</name>
</gene>
<sequence length="361" mass="40324">MTDRALPQDKRPPLPFDPHRRLARDPARSSVQHLINVSGGKDSTAVYLLALESGLPFRAVFADTGNEHESTYAFIDRLAQRTRGPAIETVRADFSRELARHRAYILREWPKQGIPDAIVAEAAALHEPTGNPFLDLCISKGRFPSAGARFCTEALKGLPITFQVVFPLLRHGPVLQWLGIRAAESARRARHPRWNRHDSGSFVWRPIFDWSVQDVWAMHRRHGLAPNPLYAHGMGRVGCLPCIHCTKNELRLIAERFPEHIDRIERWEAIVSAASKRGVSTFFAAGTDPMDADRPGQYADIRTIADWSRTSRGGRQYALFFDRQPGGGCLSDLALCEHEENEDPSNGVSDDQTADIGSPSP</sequence>
<accession>A0A7W4IGN3</accession>
<dbReference type="InterPro" id="IPR050128">
    <property type="entry name" value="Sulfate_adenylyltrnsfr_sub2"/>
</dbReference>
<organism evidence="3 4">
    <name type="scientific">Gluconacetobacter sacchari</name>
    <dbReference type="NCBI Taxonomy" id="92759"/>
    <lineage>
        <taxon>Bacteria</taxon>
        <taxon>Pseudomonadati</taxon>
        <taxon>Pseudomonadota</taxon>
        <taxon>Alphaproteobacteria</taxon>
        <taxon>Acetobacterales</taxon>
        <taxon>Acetobacteraceae</taxon>
        <taxon>Gluconacetobacter</taxon>
    </lineage>
</organism>
<dbReference type="PANTHER" id="PTHR43196:SF2">
    <property type="entry name" value="PHOSPHOADENOSINE PHOSPHOSULFATE REDUCTASE"/>
    <property type="match status" value="1"/>
</dbReference>
<evidence type="ECO:0000313" key="4">
    <source>
        <dbReference type="Proteomes" id="UP000589085"/>
    </source>
</evidence>
<dbReference type="Proteomes" id="UP000589085">
    <property type="component" value="Unassembled WGS sequence"/>
</dbReference>
<dbReference type="RefSeq" id="WP_182999345.1">
    <property type="nucleotide sequence ID" value="NZ_JABEQJ010000041.1"/>
</dbReference>
<dbReference type="Pfam" id="PF01507">
    <property type="entry name" value="PAPS_reduct"/>
    <property type="match status" value="1"/>
</dbReference>
<feature type="region of interest" description="Disordered" evidence="1">
    <location>
        <begin position="1"/>
        <end position="21"/>
    </location>
</feature>
<comment type="caution">
    <text evidence="3">The sequence shown here is derived from an EMBL/GenBank/DDBJ whole genome shotgun (WGS) entry which is preliminary data.</text>
</comment>
<evidence type="ECO:0000313" key="3">
    <source>
        <dbReference type="EMBL" id="MBB2162526.1"/>
    </source>
</evidence>